<protein>
    <recommendedName>
        <fullName evidence="9">Thiamine-phosphate synthase</fullName>
        <shortName evidence="9">TP synthase</shortName>
        <shortName evidence="9">TPS</shortName>
        <ecNumber evidence="9">2.5.1.3</ecNumber>
    </recommendedName>
    <alternativeName>
        <fullName evidence="9">Thiamine-phosphate pyrophosphorylase</fullName>
        <shortName evidence="9">TMP pyrophosphorylase</shortName>
        <shortName evidence="9">TMP-PPase</shortName>
    </alternativeName>
</protein>
<feature type="domain" description="Thiamine phosphate synthase/TenI" evidence="12">
    <location>
        <begin position="7"/>
        <end position="195"/>
    </location>
</feature>
<dbReference type="InterPro" id="IPR013785">
    <property type="entry name" value="Aldolase_TIM"/>
</dbReference>
<evidence type="ECO:0000256" key="3">
    <source>
        <dbReference type="ARBA" id="ARBA00022723"/>
    </source>
</evidence>
<dbReference type="NCBIfam" id="TIGR00693">
    <property type="entry name" value="thiE"/>
    <property type="match status" value="1"/>
</dbReference>
<proteinExistence type="inferred from homology"/>
<organism evidence="13 14">
    <name type="scientific">Vandammella animalimorsus</name>
    <dbReference type="NCBI Taxonomy" id="2029117"/>
    <lineage>
        <taxon>Bacteria</taxon>
        <taxon>Pseudomonadati</taxon>
        <taxon>Pseudomonadota</taxon>
        <taxon>Betaproteobacteria</taxon>
        <taxon>Burkholderiales</taxon>
        <taxon>Comamonadaceae</taxon>
        <taxon>Vandammella</taxon>
    </lineage>
</organism>
<dbReference type="EC" id="2.5.1.3" evidence="9"/>
<comment type="caution">
    <text evidence="13">The sequence shown here is derived from an EMBL/GenBank/DDBJ whole genome shotgun (WGS) entry which is preliminary data.</text>
</comment>
<name>A0A2A2ALF5_9BURK</name>
<evidence type="ECO:0000256" key="1">
    <source>
        <dbReference type="ARBA" id="ARBA00005165"/>
    </source>
</evidence>
<gene>
    <name evidence="9 13" type="primary">thiE</name>
    <name evidence="13" type="ORF">CK625_03440</name>
</gene>
<sequence length="216" mass="22071">MSLDLALYLVTDSEQCARAGRSLQETVLRAVEGGVRIVQIREKDASAREFLASVCAVAQVLPAQVPLLVNDRIDVFLAARAAGARVAGVHIGQSEIPAELARQLIGPQAILGLSAATPAALAEAERCGVVDYVGIGPLNTTTTKKNAPPALGLPALQALRQRVRLPAVAIGGIGSGDMAGLRAAGFDGAAVVSAICAAPDPSQAAQALLQAWQRGA</sequence>
<dbReference type="InterPro" id="IPR034291">
    <property type="entry name" value="TMP_synthase"/>
</dbReference>
<feature type="binding site" evidence="9">
    <location>
        <position position="95"/>
    </location>
    <ligand>
        <name>Mg(2+)</name>
        <dbReference type="ChEBI" id="CHEBI:18420"/>
    </ligand>
</feature>
<dbReference type="EMBL" id="NSJB01000001">
    <property type="protein sequence ID" value="PAT38542.1"/>
    <property type="molecule type" value="Genomic_DNA"/>
</dbReference>
<feature type="binding site" evidence="9">
    <location>
        <begin position="39"/>
        <end position="43"/>
    </location>
    <ligand>
        <name>4-amino-2-methyl-5-(diphosphooxymethyl)pyrimidine</name>
        <dbReference type="ChEBI" id="CHEBI:57841"/>
    </ligand>
</feature>
<feature type="binding site" evidence="9">
    <location>
        <position position="172"/>
    </location>
    <ligand>
        <name>2-[(2R,5Z)-2-carboxy-4-methylthiazol-5(2H)-ylidene]ethyl phosphate</name>
        <dbReference type="ChEBI" id="CHEBI:62899"/>
    </ligand>
</feature>
<dbReference type="InterPro" id="IPR036206">
    <property type="entry name" value="ThiamineP_synth_sf"/>
</dbReference>
<evidence type="ECO:0000256" key="10">
    <source>
        <dbReference type="RuleBase" id="RU003826"/>
    </source>
</evidence>
<comment type="catalytic activity">
    <reaction evidence="6 9 10">
        <text>4-methyl-5-(2-phosphooxyethyl)-thiazole + 4-amino-2-methyl-5-(diphosphooxymethyl)pyrimidine + H(+) = thiamine phosphate + diphosphate</text>
        <dbReference type="Rhea" id="RHEA:22328"/>
        <dbReference type="ChEBI" id="CHEBI:15378"/>
        <dbReference type="ChEBI" id="CHEBI:33019"/>
        <dbReference type="ChEBI" id="CHEBI:37575"/>
        <dbReference type="ChEBI" id="CHEBI:57841"/>
        <dbReference type="ChEBI" id="CHEBI:58296"/>
        <dbReference type="EC" id="2.5.1.3"/>
    </reaction>
</comment>
<keyword evidence="3 9" id="KW-0479">Metal-binding</keyword>
<dbReference type="PANTHER" id="PTHR20857">
    <property type="entry name" value="THIAMINE-PHOSPHATE PYROPHOSPHORYLASE"/>
    <property type="match status" value="1"/>
</dbReference>
<dbReference type="RefSeq" id="WP_095538820.1">
    <property type="nucleotide sequence ID" value="NZ_NSJB01000001.1"/>
</dbReference>
<comment type="catalytic activity">
    <reaction evidence="8 9 10">
        <text>2-[(2R,5Z)-2-carboxy-4-methylthiazol-5(2H)-ylidene]ethyl phosphate + 4-amino-2-methyl-5-(diphosphooxymethyl)pyrimidine + 2 H(+) = thiamine phosphate + CO2 + diphosphate</text>
        <dbReference type="Rhea" id="RHEA:47844"/>
        <dbReference type="ChEBI" id="CHEBI:15378"/>
        <dbReference type="ChEBI" id="CHEBI:16526"/>
        <dbReference type="ChEBI" id="CHEBI:33019"/>
        <dbReference type="ChEBI" id="CHEBI:37575"/>
        <dbReference type="ChEBI" id="CHEBI:57841"/>
        <dbReference type="ChEBI" id="CHEBI:62899"/>
        <dbReference type="EC" id="2.5.1.3"/>
    </reaction>
</comment>
<dbReference type="GO" id="GO:0005737">
    <property type="term" value="C:cytoplasm"/>
    <property type="evidence" value="ECO:0007669"/>
    <property type="project" value="TreeGrafter"/>
</dbReference>
<dbReference type="GO" id="GO:0004789">
    <property type="term" value="F:thiamine-phosphate diphosphorylase activity"/>
    <property type="evidence" value="ECO:0007669"/>
    <property type="project" value="UniProtKB-UniRule"/>
</dbReference>
<comment type="cofactor">
    <cofactor evidence="9">
        <name>Mg(2+)</name>
        <dbReference type="ChEBI" id="CHEBI:18420"/>
    </cofactor>
    <text evidence="9">Binds 1 Mg(2+) ion per subunit.</text>
</comment>
<evidence type="ECO:0000256" key="6">
    <source>
        <dbReference type="ARBA" id="ARBA00047334"/>
    </source>
</evidence>
<feature type="binding site" evidence="9">
    <location>
        <position position="144"/>
    </location>
    <ligand>
        <name>4-amino-2-methyl-5-(diphosphooxymethyl)pyrimidine</name>
        <dbReference type="ChEBI" id="CHEBI:57841"/>
    </ligand>
</feature>
<comment type="pathway">
    <text evidence="1 9 11">Cofactor biosynthesis; thiamine diphosphate biosynthesis; thiamine phosphate from 4-amino-2-methyl-5-diphosphomethylpyrimidine and 4-methyl-5-(2-phosphoethyl)-thiazole: step 1/1.</text>
</comment>
<evidence type="ECO:0000259" key="12">
    <source>
        <dbReference type="Pfam" id="PF02581"/>
    </source>
</evidence>
<keyword evidence="4 9" id="KW-0460">Magnesium</keyword>
<dbReference type="GO" id="GO:0009229">
    <property type="term" value="P:thiamine diphosphate biosynthetic process"/>
    <property type="evidence" value="ECO:0007669"/>
    <property type="project" value="UniProtKB-UniRule"/>
</dbReference>
<dbReference type="InterPro" id="IPR022998">
    <property type="entry name" value="ThiamineP_synth_TenI"/>
</dbReference>
<dbReference type="PANTHER" id="PTHR20857:SF15">
    <property type="entry name" value="THIAMINE-PHOSPHATE SYNTHASE"/>
    <property type="match status" value="1"/>
</dbReference>
<feature type="binding site" evidence="9">
    <location>
        <begin position="192"/>
        <end position="193"/>
    </location>
    <ligand>
        <name>2-[(2R,5Z)-2-carboxy-4-methylthiazol-5(2H)-ylidene]ethyl phosphate</name>
        <dbReference type="ChEBI" id="CHEBI:62899"/>
    </ligand>
</feature>
<dbReference type="GO" id="GO:0009228">
    <property type="term" value="P:thiamine biosynthetic process"/>
    <property type="evidence" value="ECO:0007669"/>
    <property type="project" value="UniProtKB-KW"/>
</dbReference>
<evidence type="ECO:0000256" key="11">
    <source>
        <dbReference type="RuleBase" id="RU004253"/>
    </source>
</evidence>
<reference evidence="13 14" key="1">
    <citation type="submission" date="2017-08" db="EMBL/GenBank/DDBJ databases">
        <title>WGS of Clinical strains of the CDC Group NO-1 linked to zoonotic infections in humans.</title>
        <authorList>
            <person name="Bernier A.-M."/>
            <person name="Bernard K."/>
        </authorList>
    </citation>
    <scope>NUCLEOTIDE SEQUENCE [LARGE SCALE GENOMIC DNA]</scope>
    <source>
        <strain evidence="13 14">NML00-0135</strain>
    </source>
</reference>
<comment type="catalytic activity">
    <reaction evidence="7 9 10">
        <text>2-(2-carboxy-4-methylthiazol-5-yl)ethyl phosphate + 4-amino-2-methyl-5-(diphosphooxymethyl)pyrimidine + 2 H(+) = thiamine phosphate + CO2 + diphosphate</text>
        <dbReference type="Rhea" id="RHEA:47848"/>
        <dbReference type="ChEBI" id="CHEBI:15378"/>
        <dbReference type="ChEBI" id="CHEBI:16526"/>
        <dbReference type="ChEBI" id="CHEBI:33019"/>
        <dbReference type="ChEBI" id="CHEBI:37575"/>
        <dbReference type="ChEBI" id="CHEBI:57841"/>
        <dbReference type="ChEBI" id="CHEBI:62890"/>
        <dbReference type="EC" id="2.5.1.3"/>
    </reaction>
</comment>
<dbReference type="SUPFAM" id="SSF51391">
    <property type="entry name" value="Thiamin phosphate synthase"/>
    <property type="match status" value="1"/>
</dbReference>
<evidence type="ECO:0000256" key="7">
    <source>
        <dbReference type="ARBA" id="ARBA00047851"/>
    </source>
</evidence>
<dbReference type="Proteomes" id="UP000218054">
    <property type="component" value="Unassembled WGS sequence"/>
</dbReference>
<dbReference type="AlphaFoldDB" id="A0A2A2ALF5"/>
<comment type="similarity">
    <text evidence="9 10">Belongs to the thiamine-phosphate synthase family.</text>
</comment>
<dbReference type="UniPathway" id="UPA00060">
    <property type="reaction ID" value="UER00141"/>
</dbReference>
<keyword evidence="2 9" id="KW-0808">Transferase</keyword>
<feature type="binding site" evidence="9">
    <location>
        <position position="71"/>
    </location>
    <ligand>
        <name>Mg(2+)</name>
        <dbReference type="ChEBI" id="CHEBI:18420"/>
    </ligand>
</feature>
<feature type="binding site" evidence="9">
    <location>
        <position position="114"/>
    </location>
    <ligand>
        <name>4-amino-2-methyl-5-(diphosphooxymethyl)pyrimidine</name>
        <dbReference type="ChEBI" id="CHEBI:57841"/>
    </ligand>
</feature>
<dbReference type="Gene3D" id="3.20.20.70">
    <property type="entry name" value="Aldolase class I"/>
    <property type="match status" value="1"/>
</dbReference>
<evidence type="ECO:0000256" key="2">
    <source>
        <dbReference type="ARBA" id="ARBA00022679"/>
    </source>
</evidence>
<feature type="binding site" evidence="9">
    <location>
        <begin position="141"/>
        <end position="143"/>
    </location>
    <ligand>
        <name>2-[(2R,5Z)-2-carboxy-4-methylthiazol-5(2H)-ylidene]ethyl phosphate</name>
        <dbReference type="ChEBI" id="CHEBI:62899"/>
    </ligand>
</feature>
<evidence type="ECO:0000256" key="8">
    <source>
        <dbReference type="ARBA" id="ARBA00047883"/>
    </source>
</evidence>
<dbReference type="GO" id="GO:0000287">
    <property type="term" value="F:magnesium ion binding"/>
    <property type="evidence" value="ECO:0007669"/>
    <property type="project" value="UniProtKB-UniRule"/>
</dbReference>
<evidence type="ECO:0000256" key="4">
    <source>
        <dbReference type="ARBA" id="ARBA00022842"/>
    </source>
</evidence>
<evidence type="ECO:0000256" key="9">
    <source>
        <dbReference type="HAMAP-Rule" id="MF_00097"/>
    </source>
</evidence>
<evidence type="ECO:0000313" key="14">
    <source>
        <dbReference type="Proteomes" id="UP000218054"/>
    </source>
</evidence>
<keyword evidence="5 9" id="KW-0784">Thiamine biosynthesis</keyword>
<accession>A0A2A2ALF5</accession>
<dbReference type="HAMAP" id="MF_00097">
    <property type="entry name" value="TMP_synthase"/>
    <property type="match status" value="1"/>
</dbReference>
<dbReference type="CDD" id="cd00564">
    <property type="entry name" value="TMP_TenI"/>
    <property type="match status" value="1"/>
</dbReference>
<dbReference type="Pfam" id="PF02581">
    <property type="entry name" value="TMP-TENI"/>
    <property type="match status" value="1"/>
</dbReference>
<comment type="function">
    <text evidence="9">Condenses 4-methyl-5-(beta-hydroxyethyl)thiazole monophosphate (THZ-P) and 2-methyl-4-amino-5-hydroxymethyl pyrimidine pyrophosphate (HMP-PP) to form thiamine monophosphate (TMP).</text>
</comment>
<keyword evidence="14" id="KW-1185">Reference proteome</keyword>
<evidence type="ECO:0000313" key="13">
    <source>
        <dbReference type="EMBL" id="PAT38542.1"/>
    </source>
</evidence>
<feature type="binding site" evidence="9">
    <location>
        <position position="70"/>
    </location>
    <ligand>
        <name>4-amino-2-methyl-5-(diphosphooxymethyl)pyrimidine</name>
        <dbReference type="ChEBI" id="CHEBI:57841"/>
    </ligand>
</feature>
<evidence type="ECO:0000256" key="5">
    <source>
        <dbReference type="ARBA" id="ARBA00022977"/>
    </source>
</evidence>